<gene>
    <name evidence="2" type="ORF">KCH_61770</name>
</gene>
<reference evidence="2 3" key="1">
    <citation type="submission" date="2014-05" db="EMBL/GenBank/DDBJ databases">
        <title>Draft Genome Sequence of Kitasatospora cheerisanensis KCTC 2395.</title>
        <authorList>
            <person name="Nam D.H."/>
        </authorList>
    </citation>
    <scope>NUCLEOTIDE SEQUENCE [LARGE SCALE GENOMIC DNA]</scope>
    <source>
        <strain evidence="2 3">KCTC 2395</strain>
    </source>
</reference>
<evidence type="ECO:0008006" key="4">
    <source>
        <dbReference type="Google" id="ProtNLM"/>
    </source>
</evidence>
<protein>
    <recommendedName>
        <fullName evidence="4">Secreted protein</fullName>
    </recommendedName>
</protein>
<dbReference type="EMBL" id="JNBY01000126">
    <property type="protein sequence ID" value="KDN82023.1"/>
    <property type="molecule type" value="Genomic_DNA"/>
</dbReference>
<evidence type="ECO:0000256" key="1">
    <source>
        <dbReference type="SAM" id="MobiDB-lite"/>
    </source>
</evidence>
<dbReference type="eggNOG" id="ENOG5033978">
    <property type="taxonomic scope" value="Bacteria"/>
</dbReference>
<dbReference type="Proteomes" id="UP000027178">
    <property type="component" value="Unassembled WGS sequence"/>
</dbReference>
<organism evidence="2 3">
    <name type="scientific">Kitasatospora cheerisanensis KCTC 2395</name>
    <dbReference type="NCBI Taxonomy" id="1348663"/>
    <lineage>
        <taxon>Bacteria</taxon>
        <taxon>Bacillati</taxon>
        <taxon>Actinomycetota</taxon>
        <taxon>Actinomycetes</taxon>
        <taxon>Kitasatosporales</taxon>
        <taxon>Streptomycetaceae</taxon>
        <taxon>Kitasatospora</taxon>
    </lineage>
</organism>
<comment type="caution">
    <text evidence="2">The sequence shown here is derived from an EMBL/GenBank/DDBJ whole genome shotgun (WGS) entry which is preliminary data.</text>
</comment>
<dbReference type="HOGENOM" id="CLU_1377489_0_0_11"/>
<feature type="compositionally biased region" description="Low complexity" evidence="1">
    <location>
        <begin position="68"/>
        <end position="101"/>
    </location>
</feature>
<evidence type="ECO:0000313" key="3">
    <source>
        <dbReference type="Proteomes" id="UP000027178"/>
    </source>
</evidence>
<accession>A0A066YKK9</accession>
<proteinExistence type="predicted"/>
<keyword evidence="3" id="KW-1185">Reference proteome</keyword>
<name>A0A066YKK9_9ACTN</name>
<dbReference type="AlphaFoldDB" id="A0A066YKK9"/>
<dbReference type="PATRIC" id="fig|1348663.4.peg.5977"/>
<feature type="region of interest" description="Disordered" evidence="1">
    <location>
        <begin position="49"/>
        <end position="111"/>
    </location>
</feature>
<sequence>MGTMTAAWVAATAAAAAISWAGVNLVLREAVFGPPDTVFLPAPANTRPGTPALIPATTLSPAATAGRPTASPGRTATSSPSSSPSPSATPTVPSSVPPAATGPGRSYTVQGGQVSVSLGTDSATLLSTSPAPGWAVKVWRSDTWFRVDFTKDGRTSSVFVTWNGHPPLVDTYEQ</sequence>
<evidence type="ECO:0000313" key="2">
    <source>
        <dbReference type="EMBL" id="KDN82023.1"/>
    </source>
</evidence>